<reference evidence="3 4" key="1">
    <citation type="journal article" date="2011" name="Proc. Natl. Acad. Sci. U.S.A.">
        <title>Niche of harmful alga Aureococcus anophagefferens revealed through ecogenomics.</title>
        <authorList>
            <person name="Gobler C.J."/>
            <person name="Berry D.L."/>
            <person name="Dyhrman S.T."/>
            <person name="Wilhelm S.W."/>
            <person name="Salamov A."/>
            <person name="Lobanov A.V."/>
            <person name="Zhang Y."/>
            <person name="Collier J.L."/>
            <person name="Wurch L.L."/>
            <person name="Kustka A.B."/>
            <person name="Dill B.D."/>
            <person name="Shah M."/>
            <person name="VerBerkmoes N.C."/>
            <person name="Kuo A."/>
            <person name="Terry A."/>
            <person name="Pangilinan J."/>
            <person name="Lindquist E.A."/>
            <person name="Lucas S."/>
            <person name="Paulsen I.T."/>
            <person name="Hattenrath-Lehmann T.K."/>
            <person name="Talmage S.C."/>
            <person name="Walker E.A."/>
            <person name="Koch F."/>
            <person name="Burson A.M."/>
            <person name="Marcoval M.A."/>
            <person name="Tang Y.Z."/>
            <person name="Lecleir G.R."/>
            <person name="Coyne K.J."/>
            <person name="Berg G.M."/>
            <person name="Bertrand E.M."/>
            <person name="Saito M.A."/>
            <person name="Gladyshev V.N."/>
            <person name="Grigoriev I.V."/>
        </authorList>
    </citation>
    <scope>NUCLEOTIDE SEQUENCE [LARGE SCALE GENOMIC DNA]</scope>
    <source>
        <strain evidence="4">CCMP 1984</strain>
    </source>
</reference>
<dbReference type="RefSeq" id="XP_009035135.1">
    <property type="nucleotide sequence ID" value="XM_009036887.1"/>
</dbReference>
<dbReference type="GeneID" id="20219755"/>
<feature type="transmembrane region" description="Helical" evidence="1">
    <location>
        <begin position="44"/>
        <end position="63"/>
    </location>
</feature>
<dbReference type="InterPro" id="IPR020532">
    <property type="entry name" value="Cycloeucalenol_cycloisomerase"/>
</dbReference>
<sequence>MCLILAAQAVLLVVLQRCVPRPTGRGTWLAPKTNAPKRATELWFLAYAVVWIGAFACIVGFEWYERFDALAYFLVCGGLALPLYAQPFLLPALTYDERRPLAERYSFKANVWLAIFGFVGNYWYTHYFYSVLGAAYTMPAWRLNDVPVAMFFATHFYFCFYHVLSNAALRKIRTSYEPSKRRLAFEAASIVAMSYLTAFMETLTISGFPYYSFEDRDMAYTVGSAFYGIYFLVSFPMFLRLDETPPTVVNGATHDLFATAVEALASSMAVLCLLDFVRLALGIPFAMKVAAA</sequence>
<proteinExistence type="predicted"/>
<feature type="transmembrane region" description="Helical" evidence="1">
    <location>
        <begin position="146"/>
        <end position="164"/>
    </location>
</feature>
<organism evidence="4">
    <name type="scientific">Aureococcus anophagefferens</name>
    <name type="common">Harmful bloom alga</name>
    <dbReference type="NCBI Taxonomy" id="44056"/>
    <lineage>
        <taxon>Eukaryota</taxon>
        <taxon>Sar</taxon>
        <taxon>Stramenopiles</taxon>
        <taxon>Ochrophyta</taxon>
        <taxon>Pelagophyceae</taxon>
        <taxon>Pelagomonadales</taxon>
        <taxon>Pelagomonadaceae</taxon>
        <taxon>Aureococcus</taxon>
    </lineage>
</organism>
<dbReference type="eggNOG" id="ENOG502QPR8">
    <property type="taxonomic scope" value="Eukaryota"/>
</dbReference>
<evidence type="ECO:0000313" key="4">
    <source>
        <dbReference type="Proteomes" id="UP000002729"/>
    </source>
</evidence>
<dbReference type="PANTHER" id="PTHR35136:SF1">
    <property type="entry name" value="CYCLOEUCALENOL CYCLOISOMERASE"/>
    <property type="match status" value="1"/>
</dbReference>
<name>F0Y312_AURAN</name>
<dbReference type="KEGG" id="aaf:AURANDRAFT_23404"/>
<evidence type="ECO:0000313" key="3">
    <source>
        <dbReference type="EMBL" id="EGB10328.1"/>
    </source>
</evidence>
<accession>F0Y312</accession>
<keyword evidence="1" id="KW-0812">Transmembrane</keyword>
<feature type="transmembrane region" description="Helical" evidence="1">
    <location>
        <begin position="184"/>
        <end position="206"/>
    </location>
</feature>
<dbReference type="InParanoid" id="F0Y312"/>
<feature type="transmembrane region" description="Helical" evidence="1">
    <location>
        <begin position="218"/>
        <end position="239"/>
    </location>
</feature>
<keyword evidence="4" id="KW-1185">Reference proteome</keyword>
<feature type="signal peptide" evidence="2">
    <location>
        <begin position="1"/>
        <end position="20"/>
    </location>
</feature>
<dbReference type="OrthoDB" id="2111841at2759"/>
<keyword evidence="2" id="KW-0732">Signal</keyword>
<evidence type="ECO:0008006" key="5">
    <source>
        <dbReference type="Google" id="ProtNLM"/>
    </source>
</evidence>
<evidence type="ECO:0000256" key="2">
    <source>
        <dbReference type="SAM" id="SignalP"/>
    </source>
</evidence>
<feature type="chain" id="PRO_5003262649" description="Cycloeucalenol cycloisomerase" evidence="2">
    <location>
        <begin position="21"/>
        <end position="292"/>
    </location>
</feature>
<feature type="transmembrane region" description="Helical" evidence="1">
    <location>
        <begin position="70"/>
        <end position="89"/>
    </location>
</feature>
<gene>
    <name evidence="3" type="ORF">AURANDRAFT_23404</name>
</gene>
<dbReference type="AlphaFoldDB" id="F0Y312"/>
<protein>
    <recommendedName>
        <fullName evidence="5">Cycloeucalenol cycloisomerase</fullName>
    </recommendedName>
</protein>
<keyword evidence="1" id="KW-1133">Transmembrane helix</keyword>
<dbReference type="GO" id="GO:0047793">
    <property type="term" value="F:cycloeucalenol cycloisomerase activity"/>
    <property type="evidence" value="ECO:0007669"/>
    <property type="project" value="InterPro"/>
</dbReference>
<dbReference type="OMA" id="PWYRRYW"/>
<feature type="transmembrane region" description="Helical" evidence="1">
    <location>
        <begin position="109"/>
        <end position="125"/>
    </location>
</feature>
<dbReference type="EMBL" id="GL833124">
    <property type="protein sequence ID" value="EGB10328.1"/>
    <property type="molecule type" value="Genomic_DNA"/>
</dbReference>
<dbReference type="Proteomes" id="UP000002729">
    <property type="component" value="Unassembled WGS sequence"/>
</dbReference>
<evidence type="ECO:0000256" key="1">
    <source>
        <dbReference type="SAM" id="Phobius"/>
    </source>
</evidence>
<dbReference type="PANTHER" id="PTHR35136">
    <property type="entry name" value="CYCLOEUCALENOL CYCLOISOMERASE"/>
    <property type="match status" value="1"/>
</dbReference>
<keyword evidence="1" id="KW-0472">Membrane</keyword>